<feature type="region of interest" description="Disordered" evidence="1">
    <location>
        <begin position="248"/>
        <end position="318"/>
    </location>
</feature>
<evidence type="ECO:0000313" key="2">
    <source>
        <dbReference type="EMBL" id="KAK8161946.1"/>
    </source>
</evidence>
<feature type="region of interest" description="Disordered" evidence="1">
    <location>
        <begin position="69"/>
        <end position="93"/>
    </location>
</feature>
<dbReference type="EMBL" id="JBBWUH010000007">
    <property type="protein sequence ID" value="KAK8161946.1"/>
    <property type="molecule type" value="Genomic_DNA"/>
</dbReference>
<feature type="compositionally biased region" description="Acidic residues" evidence="1">
    <location>
        <begin position="300"/>
        <end position="318"/>
    </location>
</feature>
<dbReference type="Proteomes" id="UP001456524">
    <property type="component" value="Unassembled WGS sequence"/>
</dbReference>
<gene>
    <name evidence="2" type="ORF">IWX90DRAFT_488440</name>
</gene>
<reference evidence="2 3" key="1">
    <citation type="journal article" date="2022" name="G3 (Bethesda)">
        <title>Enemy or ally: a genomic approach to elucidate the lifestyle of Phyllosticta citrichinaensis.</title>
        <authorList>
            <person name="Buijs V.A."/>
            <person name="Groenewald J.Z."/>
            <person name="Haridas S."/>
            <person name="LaButti K.M."/>
            <person name="Lipzen A."/>
            <person name="Martin F.M."/>
            <person name="Barry K."/>
            <person name="Grigoriev I.V."/>
            <person name="Crous P.W."/>
            <person name="Seidl M.F."/>
        </authorList>
    </citation>
    <scope>NUCLEOTIDE SEQUENCE [LARGE SCALE GENOMIC DNA]</scope>
    <source>
        <strain evidence="2 3">CBS 129764</strain>
    </source>
</reference>
<sequence>MDFPNSSLRLVTNFQKVMFRAACKNENINNRVSDEFGKEICPHCGNPFVLKMNISILLCAPKAIPRQTVSHSARRRSRGLSVKGSSSGRGLSRAEDSGVKVVGLSGCRRDRIREFERYRIPLWESNPIAATVNFRVMLDPPDNASEDIKDIMSQWGDYLYYTFVEVIEASRVTYVLPKLDLEARVEFQSDYSLLLYWRRREKNIPHPKIDYLTLTDSAGTCAQREDRPPPANPYERSITATMLSIPKHARKDSRPKNQQQQQQQQQPHGFASDGAGEGAGEKASSLINTPTGTQNQGFFEADEALEDTGTDAEFSGDE</sequence>
<protein>
    <submittedName>
        <fullName evidence="2">Uncharacterized protein</fullName>
    </submittedName>
</protein>
<evidence type="ECO:0000256" key="1">
    <source>
        <dbReference type="SAM" id="MobiDB-lite"/>
    </source>
</evidence>
<comment type="caution">
    <text evidence="2">The sequence shown here is derived from an EMBL/GenBank/DDBJ whole genome shotgun (WGS) entry which is preliminary data.</text>
</comment>
<evidence type="ECO:0000313" key="3">
    <source>
        <dbReference type="Proteomes" id="UP001456524"/>
    </source>
</evidence>
<proteinExistence type="predicted"/>
<feature type="compositionally biased region" description="Polar residues" evidence="1">
    <location>
        <begin position="286"/>
        <end position="297"/>
    </location>
</feature>
<accession>A0ABR1XPJ3</accession>
<name>A0ABR1XPJ3_9PEZI</name>
<organism evidence="2 3">
    <name type="scientific">Phyllosticta citrichinensis</name>
    <dbReference type="NCBI Taxonomy" id="1130410"/>
    <lineage>
        <taxon>Eukaryota</taxon>
        <taxon>Fungi</taxon>
        <taxon>Dikarya</taxon>
        <taxon>Ascomycota</taxon>
        <taxon>Pezizomycotina</taxon>
        <taxon>Dothideomycetes</taxon>
        <taxon>Dothideomycetes incertae sedis</taxon>
        <taxon>Botryosphaeriales</taxon>
        <taxon>Phyllostictaceae</taxon>
        <taxon>Phyllosticta</taxon>
    </lineage>
</organism>
<feature type="compositionally biased region" description="Low complexity" evidence="1">
    <location>
        <begin position="258"/>
        <end position="274"/>
    </location>
</feature>
<keyword evidence="3" id="KW-1185">Reference proteome</keyword>